<dbReference type="OrthoDB" id="9789940at2"/>
<dbReference type="PANTHER" id="PTHR23427:SF2">
    <property type="entry name" value="SURFEIT LOCUS PROTEIN 1"/>
    <property type="match status" value="1"/>
</dbReference>
<dbReference type="InterPro" id="IPR045214">
    <property type="entry name" value="Surf1/Surf4"/>
</dbReference>
<feature type="transmembrane region" description="Helical" evidence="6">
    <location>
        <begin position="224"/>
        <end position="243"/>
    </location>
</feature>
<keyword evidence="3 6" id="KW-0812">Transmembrane</keyword>
<evidence type="ECO:0000256" key="6">
    <source>
        <dbReference type="RuleBase" id="RU363076"/>
    </source>
</evidence>
<organism evidence="7 8">
    <name type="scientific">Polynucleobacter aenigmaticus</name>
    <dbReference type="NCBI Taxonomy" id="1743164"/>
    <lineage>
        <taxon>Bacteria</taxon>
        <taxon>Pseudomonadati</taxon>
        <taxon>Pseudomonadota</taxon>
        <taxon>Betaproteobacteria</taxon>
        <taxon>Burkholderiales</taxon>
        <taxon>Burkholderiaceae</taxon>
        <taxon>Polynucleobacter</taxon>
    </lineage>
</organism>
<protein>
    <recommendedName>
        <fullName evidence="6">SURF1-like protein</fullName>
    </recommendedName>
</protein>
<comment type="subcellular location">
    <subcellularLocation>
        <location evidence="6">Cell membrane</location>
        <topology evidence="6">Multi-pass membrane protein</topology>
    </subcellularLocation>
    <subcellularLocation>
        <location evidence="1">Membrane</location>
    </subcellularLocation>
</comment>
<dbReference type="AlphaFoldDB" id="A0A254Q6G4"/>
<dbReference type="EMBL" id="NGUO01000002">
    <property type="protein sequence ID" value="OWS72401.1"/>
    <property type="molecule type" value="Genomic_DNA"/>
</dbReference>
<evidence type="ECO:0000256" key="2">
    <source>
        <dbReference type="ARBA" id="ARBA00007165"/>
    </source>
</evidence>
<evidence type="ECO:0000313" key="7">
    <source>
        <dbReference type="EMBL" id="OWS72401.1"/>
    </source>
</evidence>
<dbReference type="Proteomes" id="UP000198104">
    <property type="component" value="Unassembled WGS sequence"/>
</dbReference>
<evidence type="ECO:0000256" key="3">
    <source>
        <dbReference type="ARBA" id="ARBA00022692"/>
    </source>
</evidence>
<sequence length="260" mass="29058">MNMFSSLITSRIVATLSALVVILVGCSAGIWQLNRADQKIRLGESLAAKLQMPILNANADSLTLEQAAERRIIARGRFVQDEAIWLDNRPRPIPDGGAGSVGQSGFYLMMPLRLDGKESVLWVNRGWAPRNNDNRIELPPVKTADEVVTIEGIGFPHPGKVYELGEKGGTVMKPRIEQNFDLALEAQSHSWAQLPFIVRESQSSKNDGLIRNWPSPTNGVDRHYAYAFQWFALALSGFLFWLINGLMKYRRELVVNGDRV</sequence>
<dbReference type="CDD" id="cd06662">
    <property type="entry name" value="SURF1"/>
    <property type="match status" value="1"/>
</dbReference>
<name>A0A254Q6G4_9BURK</name>
<dbReference type="GO" id="GO:0005886">
    <property type="term" value="C:plasma membrane"/>
    <property type="evidence" value="ECO:0007669"/>
    <property type="project" value="UniProtKB-SubCell"/>
</dbReference>
<comment type="caution">
    <text evidence="7">The sequence shown here is derived from an EMBL/GenBank/DDBJ whole genome shotgun (WGS) entry which is preliminary data.</text>
</comment>
<dbReference type="PROSITE" id="PS50895">
    <property type="entry name" value="SURF1"/>
    <property type="match status" value="1"/>
</dbReference>
<gene>
    <name evidence="7" type="ORF">CBI30_01110</name>
</gene>
<dbReference type="Pfam" id="PF02104">
    <property type="entry name" value="SURF1"/>
    <property type="match status" value="1"/>
</dbReference>
<keyword evidence="4 6" id="KW-1133">Transmembrane helix</keyword>
<reference evidence="7 8" key="1">
    <citation type="submission" date="2017-05" db="EMBL/GenBank/DDBJ databases">
        <title>Polynucleobacter sp. MWH-K35W1 isolated from the permanently anoxic monimolimnion of a meromictic lake.</title>
        <authorList>
            <person name="Hahn M.W."/>
        </authorList>
    </citation>
    <scope>NUCLEOTIDE SEQUENCE [LARGE SCALE GENOMIC DNA]</scope>
    <source>
        <strain evidence="7 8">MWH-K35W1</strain>
    </source>
</reference>
<evidence type="ECO:0000256" key="1">
    <source>
        <dbReference type="ARBA" id="ARBA00004370"/>
    </source>
</evidence>
<comment type="caution">
    <text evidence="6">Lacks conserved residue(s) required for the propagation of feature annotation.</text>
</comment>
<comment type="similarity">
    <text evidence="2 6">Belongs to the SURF1 family.</text>
</comment>
<proteinExistence type="inferred from homology"/>
<dbReference type="PANTHER" id="PTHR23427">
    <property type="entry name" value="SURFEIT LOCUS PROTEIN"/>
    <property type="match status" value="1"/>
</dbReference>
<keyword evidence="5 6" id="KW-0472">Membrane</keyword>
<evidence type="ECO:0000256" key="5">
    <source>
        <dbReference type="ARBA" id="ARBA00023136"/>
    </source>
</evidence>
<keyword evidence="8" id="KW-1185">Reference proteome</keyword>
<accession>A0A254Q6G4</accession>
<evidence type="ECO:0000256" key="4">
    <source>
        <dbReference type="ARBA" id="ARBA00022989"/>
    </source>
</evidence>
<dbReference type="InterPro" id="IPR002994">
    <property type="entry name" value="Surf1/Shy1"/>
</dbReference>
<keyword evidence="6" id="KW-1003">Cell membrane</keyword>
<evidence type="ECO:0000313" key="8">
    <source>
        <dbReference type="Proteomes" id="UP000198104"/>
    </source>
</evidence>